<evidence type="ECO:0000313" key="1">
    <source>
        <dbReference type="EMBL" id="ALP47290.1"/>
    </source>
</evidence>
<gene>
    <name evidence="1" type="ORF">phiGrn1_0279</name>
</gene>
<sequence length="70" mass="8495">MIHDIIIEHRRIMNIITELCQLKSYEFIDDIEYDEDKQIFYVTIAEETQNGTEYIECKITLQLVENYYKA</sequence>
<evidence type="ECO:0000313" key="2">
    <source>
        <dbReference type="Proteomes" id="UP000230575"/>
    </source>
</evidence>
<proteinExistence type="predicted"/>
<protein>
    <submittedName>
        <fullName evidence="1">Uncharacterized protein</fullName>
    </submittedName>
</protein>
<dbReference type="Proteomes" id="UP000230575">
    <property type="component" value="Segment"/>
</dbReference>
<dbReference type="EMBL" id="KT919972">
    <property type="protein sequence ID" value="ALP47290.1"/>
    <property type="molecule type" value="Genomic_DNA"/>
</dbReference>
<organism evidence="1 2">
    <name type="scientific">Vibrio phage phi-Grn1</name>
    <dbReference type="NCBI Taxonomy" id="1747713"/>
    <lineage>
        <taxon>Viruses</taxon>
        <taxon>Duplodnaviria</taxon>
        <taxon>Heunggongvirae</taxon>
        <taxon>Uroviricota</taxon>
        <taxon>Caudoviricetes</taxon>
        <taxon>Pantevenvirales</taxon>
        <taxon>Straboviridae</taxon>
        <taxon>Schizotequatrovirus</taxon>
        <taxon>Schizotequatrovirus valkk3</taxon>
    </lineage>
</organism>
<reference evidence="1 2" key="1">
    <citation type="journal article" date="2016" name="Front. Microbiol.">
        <title>Comparative Functional Genomic Analysis of Two Vibrio Phages Reveals Complex Metabolic Interactions with the Host Cell.</title>
        <authorList>
            <person name="Skliros D."/>
            <person name="Kalatzis P.G."/>
            <person name="Katharios P."/>
            <person name="Flemetakis E."/>
        </authorList>
    </citation>
    <scope>NUCLEOTIDE SEQUENCE [LARGE SCALE GENOMIC DNA]</scope>
</reference>
<accession>A0A126HHE9</accession>
<name>A0A126HHE9_9CAUD</name>